<gene>
    <name evidence="1" type="ORF">PSON_ATCC_30995.1.T1240015</name>
</gene>
<proteinExistence type="predicted"/>
<comment type="caution">
    <text evidence="1">The sequence shown here is derived from an EMBL/GenBank/DDBJ whole genome shotgun (WGS) entry which is preliminary data.</text>
</comment>
<name>A0A8S1QVW9_9CILI</name>
<dbReference type="Proteomes" id="UP000692954">
    <property type="component" value="Unassembled WGS sequence"/>
</dbReference>
<sequence>MNQDYKNKWIIENQISIYNKQKHFILDYPLLIGGLNRTKVLYQLEHNLLQDRNHEQRINFSNQFSYIFISYLKFCDNSIYYLLQSLRRRESLFKFLFIIKQNIIKINLQHNKAF</sequence>
<dbReference type="EMBL" id="CAJJDN010000124">
    <property type="protein sequence ID" value="CAD8119996.1"/>
    <property type="molecule type" value="Genomic_DNA"/>
</dbReference>
<reference evidence="1" key="1">
    <citation type="submission" date="2021-01" db="EMBL/GenBank/DDBJ databases">
        <authorList>
            <consortium name="Genoscope - CEA"/>
            <person name="William W."/>
        </authorList>
    </citation>
    <scope>NUCLEOTIDE SEQUENCE</scope>
</reference>
<keyword evidence="2" id="KW-1185">Reference proteome</keyword>
<protein>
    <submittedName>
        <fullName evidence="1">Uncharacterized protein</fullName>
    </submittedName>
</protein>
<evidence type="ECO:0000313" key="2">
    <source>
        <dbReference type="Proteomes" id="UP000692954"/>
    </source>
</evidence>
<accession>A0A8S1QVW9</accession>
<dbReference type="AlphaFoldDB" id="A0A8S1QVW9"/>
<evidence type="ECO:0000313" key="1">
    <source>
        <dbReference type="EMBL" id="CAD8119996.1"/>
    </source>
</evidence>
<organism evidence="1 2">
    <name type="scientific">Paramecium sonneborni</name>
    <dbReference type="NCBI Taxonomy" id="65129"/>
    <lineage>
        <taxon>Eukaryota</taxon>
        <taxon>Sar</taxon>
        <taxon>Alveolata</taxon>
        <taxon>Ciliophora</taxon>
        <taxon>Intramacronucleata</taxon>
        <taxon>Oligohymenophorea</taxon>
        <taxon>Peniculida</taxon>
        <taxon>Parameciidae</taxon>
        <taxon>Paramecium</taxon>
    </lineage>
</organism>